<evidence type="ECO:0000259" key="5">
    <source>
        <dbReference type="Pfam" id="PF00561"/>
    </source>
</evidence>
<evidence type="ECO:0000313" key="6">
    <source>
        <dbReference type="EMBL" id="RKN83054.1"/>
    </source>
</evidence>
<evidence type="ECO:0000256" key="4">
    <source>
        <dbReference type="PIRSR" id="PIRSR005211-1"/>
    </source>
</evidence>
<dbReference type="GO" id="GO:0047372">
    <property type="term" value="F:monoacylglycerol lipase activity"/>
    <property type="evidence" value="ECO:0007669"/>
    <property type="project" value="TreeGrafter"/>
</dbReference>
<dbReference type="InterPro" id="IPR050960">
    <property type="entry name" value="AB_hydrolase_4_sf"/>
</dbReference>
<dbReference type="InterPro" id="IPR029058">
    <property type="entry name" value="AB_hydrolase_fold"/>
</dbReference>
<dbReference type="OrthoDB" id="332676at2"/>
<name>A0A3B0CEI5_9FLAO</name>
<reference evidence="6 7" key="1">
    <citation type="submission" date="2018-10" db="EMBL/GenBank/DDBJ databases">
        <title>Ulvibacterium marinum gen. nov., sp. nov., a novel marine bacterium of the family Flavobacteriaceae, isolated from a culture of the green alga Ulva prolifera.</title>
        <authorList>
            <person name="Zhang Z."/>
        </authorList>
    </citation>
    <scope>NUCLEOTIDE SEQUENCE [LARGE SCALE GENOMIC DNA]</scope>
    <source>
        <strain evidence="6 7">CCMM003</strain>
    </source>
</reference>
<gene>
    <name evidence="6" type="ORF">D7Z94_04225</name>
</gene>
<evidence type="ECO:0000256" key="1">
    <source>
        <dbReference type="ARBA" id="ARBA00010884"/>
    </source>
</evidence>
<feature type="active site" description="Charge relay system" evidence="4">
    <location>
        <position position="296"/>
    </location>
</feature>
<dbReference type="InterPro" id="IPR012020">
    <property type="entry name" value="ABHD4"/>
</dbReference>
<dbReference type="SUPFAM" id="SSF53474">
    <property type="entry name" value="alpha/beta-Hydrolases"/>
    <property type="match status" value="1"/>
</dbReference>
<comment type="similarity">
    <text evidence="1">Belongs to the AB hydrolase superfamily. AB hydrolase 4 family.</text>
</comment>
<organism evidence="6 7">
    <name type="scientific">Ulvibacterium marinum</name>
    <dbReference type="NCBI Taxonomy" id="2419782"/>
    <lineage>
        <taxon>Bacteria</taxon>
        <taxon>Pseudomonadati</taxon>
        <taxon>Bacteroidota</taxon>
        <taxon>Flavobacteriia</taxon>
        <taxon>Flavobacteriales</taxon>
        <taxon>Flavobacteriaceae</taxon>
        <taxon>Ulvibacterium</taxon>
    </lineage>
</organism>
<protein>
    <submittedName>
        <fullName evidence="6">Alpha/beta fold hydrolase</fullName>
    </submittedName>
</protein>
<dbReference type="PANTHER" id="PTHR10794:SF94">
    <property type="entry name" value="ESTERASE YHET-RELATED"/>
    <property type="match status" value="1"/>
</dbReference>
<evidence type="ECO:0000256" key="3">
    <source>
        <dbReference type="ARBA" id="ARBA00022801"/>
    </source>
</evidence>
<keyword evidence="3 6" id="KW-0378">Hydrolase</keyword>
<feature type="active site" description="Charge relay system" evidence="4">
    <location>
        <position position="267"/>
    </location>
</feature>
<dbReference type="InterPro" id="IPR000073">
    <property type="entry name" value="AB_hydrolase_1"/>
</dbReference>
<dbReference type="Proteomes" id="UP000276603">
    <property type="component" value="Unassembled WGS sequence"/>
</dbReference>
<proteinExistence type="inferred from homology"/>
<feature type="domain" description="AB hydrolase-1" evidence="5">
    <location>
        <begin position="62"/>
        <end position="300"/>
    </location>
</feature>
<evidence type="ECO:0000313" key="7">
    <source>
        <dbReference type="Proteomes" id="UP000276603"/>
    </source>
</evidence>
<dbReference type="RefSeq" id="WP_120710261.1">
    <property type="nucleotide sequence ID" value="NZ_RBCJ01000001.1"/>
</dbReference>
<dbReference type="PROSITE" id="PS01133">
    <property type="entry name" value="UPF0017"/>
    <property type="match status" value="1"/>
</dbReference>
<dbReference type="GO" id="GO:0034338">
    <property type="term" value="F:short-chain carboxylesterase activity"/>
    <property type="evidence" value="ECO:0007669"/>
    <property type="project" value="TreeGrafter"/>
</dbReference>
<keyword evidence="2" id="KW-0719">Serine esterase</keyword>
<dbReference type="PANTHER" id="PTHR10794">
    <property type="entry name" value="ABHYDROLASE DOMAIN-CONTAINING PROTEIN"/>
    <property type="match status" value="1"/>
</dbReference>
<dbReference type="InterPro" id="IPR000952">
    <property type="entry name" value="AB_hydrolase_4_CS"/>
</dbReference>
<dbReference type="AlphaFoldDB" id="A0A3B0CEI5"/>
<dbReference type="EMBL" id="RBCJ01000001">
    <property type="protein sequence ID" value="RKN83054.1"/>
    <property type="molecule type" value="Genomic_DNA"/>
</dbReference>
<dbReference type="Pfam" id="PF00561">
    <property type="entry name" value="Abhydrolase_1"/>
    <property type="match status" value="1"/>
</dbReference>
<accession>A0A3B0CEI5</accession>
<dbReference type="PIRSF" id="PIRSF005211">
    <property type="entry name" value="Ab_hydro_YheT"/>
    <property type="match status" value="1"/>
</dbReference>
<comment type="caution">
    <text evidence="6">The sequence shown here is derived from an EMBL/GenBank/DDBJ whole genome shotgun (WGS) entry which is preliminary data.</text>
</comment>
<sequence>MPFVSSNYNPPLIFRNGHFSTIYSGLVRRVNGLVQERERLELPDGDFLDLDWSYALKPSSGVVILLHGLEGHGQRPYITGSAKHFNQNGYDACAVNFRGCGGETNRMYRTYHSGSTEDLDAVIRHILRTRKHSKIYIKGISLGGNLALKYVGERNEIPEEIKGVIGISVPCDLYSSLKELLKLKNYLYAERFRRHLTDKLRLKLPLFPDKISDEDIKKIKTLKDFDDIYTSRAHGFADALDYYEKCSSLQFLPNIKIPALVINAQNDSFLGPECFPYKEAKDNPKLYLEVPKYGGHVGFYKSTNIYHNETRAIKFVEEVI</sequence>
<evidence type="ECO:0000256" key="2">
    <source>
        <dbReference type="ARBA" id="ARBA00022487"/>
    </source>
</evidence>
<dbReference type="Gene3D" id="3.40.50.1820">
    <property type="entry name" value="alpha/beta hydrolase"/>
    <property type="match status" value="1"/>
</dbReference>
<feature type="active site" description="Charge relay system" evidence="4">
    <location>
        <position position="141"/>
    </location>
</feature>
<keyword evidence="7" id="KW-1185">Reference proteome</keyword>